<organism evidence="9 10">
    <name type="scientific">Hortaea werneckii</name>
    <name type="common">Black yeast</name>
    <name type="synonym">Cladosporium werneckii</name>
    <dbReference type="NCBI Taxonomy" id="91943"/>
    <lineage>
        <taxon>Eukaryota</taxon>
        <taxon>Fungi</taxon>
        <taxon>Dikarya</taxon>
        <taxon>Ascomycota</taxon>
        <taxon>Pezizomycotina</taxon>
        <taxon>Dothideomycetes</taxon>
        <taxon>Dothideomycetidae</taxon>
        <taxon>Mycosphaerellales</taxon>
        <taxon>Teratosphaeriaceae</taxon>
        <taxon>Hortaea</taxon>
    </lineage>
</organism>
<dbReference type="PANTHER" id="PTHR14360">
    <property type="entry name" value="PROTEIN FMP32, MITOCHONDRIAL"/>
    <property type="match status" value="1"/>
</dbReference>
<keyword evidence="5" id="KW-0175">Coiled coil</keyword>
<feature type="compositionally biased region" description="Basic and acidic residues" evidence="8">
    <location>
        <begin position="141"/>
        <end position="158"/>
    </location>
</feature>
<evidence type="ECO:0000313" key="10">
    <source>
        <dbReference type="Proteomes" id="UP000281468"/>
    </source>
</evidence>
<dbReference type="InterPro" id="IPR024461">
    <property type="entry name" value="CCDC90-like"/>
</dbReference>
<dbReference type="Proteomes" id="UP000281468">
    <property type="component" value="Unassembled WGS sequence"/>
</dbReference>
<evidence type="ECO:0000256" key="8">
    <source>
        <dbReference type="SAM" id="MobiDB-lite"/>
    </source>
</evidence>
<evidence type="ECO:0000256" key="2">
    <source>
        <dbReference type="ARBA" id="ARBA00004370"/>
    </source>
</evidence>
<dbReference type="Gene3D" id="1.20.5.340">
    <property type="match status" value="1"/>
</dbReference>
<evidence type="ECO:0000256" key="5">
    <source>
        <dbReference type="ARBA" id="ARBA00023054"/>
    </source>
</evidence>
<dbReference type="GO" id="GO:0016020">
    <property type="term" value="C:membrane"/>
    <property type="evidence" value="ECO:0007669"/>
    <property type="project" value="UniProtKB-SubCell"/>
</dbReference>
<dbReference type="GO" id="GO:0005739">
    <property type="term" value="C:mitochondrion"/>
    <property type="evidence" value="ECO:0007669"/>
    <property type="project" value="UniProtKB-SubCell"/>
</dbReference>
<keyword evidence="4" id="KW-1133">Transmembrane helix</keyword>
<name>A0A3M7GIX2_HORWE</name>
<dbReference type="EMBL" id="QWIQ01000186">
    <property type="protein sequence ID" value="RMZ01161.1"/>
    <property type="molecule type" value="Genomic_DNA"/>
</dbReference>
<dbReference type="AlphaFoldDB" id="A0A3M7GIX2"/>
<evidence type="ECO:0000313" key="9">
    <source>
        <dbReference type="EMBL" id="RMZ01161.1"/>
    </source>
</evidence>
<proteinExistence type="predicted"/>
<dbReference type="VEuPathDB" id="FungiDB:BTJ68_01756"/>
<keyword evidence="3" id="KW-0812">Transmembrane</keyword>
<keyword evidence="6" id="KW-0496">Mitochondrion</keyword>
<accession>A0A3M7GIX2</accession>
<gene>
    <name evidence="9" type="ORF">D0862_06461</name>
</gene>
<evidence type="ECO:0000256" key="6">
    <source>
        <dbReference type="ARBA" id="ARBA00023128"/>
    </source>
</evidence>
<comment type="subcellular location">
    <subcellularLocation>
        <location evidence="2">Membrane</location>
    </subcellularLocation>
    <subcellularLocation>
        <location evidence="1">Mitochondrion</location>
    </subcellularLocation>
</comment>
<feature type="compositionally biased region" description="Basic and acidic residues" evidence="8">
    <location>
        <begin position="91"/>
        <end position="101"/>
    </location>
</feature>
<dbReference type="Pfam" id="PF07798">
    <property type="entry name" value="CCDC90-like"/>
    <property type="match status" value="1"/>
</dbReference>
<evidence type="ECO:0000256" key="1">
    <source>
        <dbReference type="ARBA" id="ARBA00004173"/>
    </source>
</evidence>
<comment type="caution">
    <text evidence="9">The sequence shown here is derived from an EMBL/GenBank/DDBJ whole genome shotgun (WGS) entry which is preliminary data.</text>
</comment>
<feature type="region of interest" description="Disordered" evidence="8">
    <location>
        <begin position="17"/>
        <end position="194"/>
    </location>
</feature>
<dbReference type="PANTHER" id="PTHR14360:SF12">
    <property type="entry name" value="MOZ PROTEIN REPRESENTS A CHROMATIN-ASSOCIATED ACETYLTRANSFERASE"/>
    <property type="match status" value="1"/>
</dbReference>
<sequence>MPMAAPRLPFLWPVLFKSSEASTPAGRSARAAFRRRTLYSTSQRRQHEQIPQRYGPANEPPPHLGGGKSLGPSTKSAKQEQTKLPRIGQELQRDGEEAQDAKEEEGEPNSSVQKQSEPTTVDGSFARPMKTDPASNQTEPAPEKESAETTEHVEEKNVEGVLDSVPDPAQYQEEQEEAKEASPTLDGRKPLEEDIPNMSEDEHMPPIRAPHIEPPRHVHHFDTYGLVNRLVDSGWDNAQAITIMKSVRLMMADNMDLAREALVSKSMVENETYLFRAACAELRTEVTTRRKAEQEKMRTERTHLQHEVDILGQRLGQESGAMKDELKGMFDDRKMAVRNEQREMESKVQQLNYKITVDLQADSRSEIEGLRWVMTRRVIIALGVVVVMVIGSLRLASTQVAKEQEEEKKRKAALKAKAKDSEERRNEFIGGGLPSEKGIDGGQILIKDGDNPSFVSLG</sequence>
<protein>
    <recommendedName>
        <fullName evidence="11">DUF1640 domain-containing protein</fullName>
    </recommendedName>
</protein>
<reference evidence="9 10" key="1">
    <citation type="journal article" date="2018" name="BMC Genomics">
        <title>Genomic evidence for intraspecific hybridization in a clonal and extremely halotolerant yeast.</title>
        <authorList>
            <person name="Gostincar C."/>
            <person name="Stajich J.E."/>
            <person name="Zupancic J."/>
            <person name="Zalar P."/>
            <person name="Gunde-Cimerman N."/>
        </authorList>
    </citation>
    <scope>NUCLEOTIDE SEQUENCE [LARGE SCALE GENOMIC DNA]</scope>
    <source>
        <strain evidence="9 10">EXF-171</strain>
    </source>
</reference>
<evidence type="ECO:0008006" key="11">
    <source>
        <dbReference type="Google" id="ProtNLM"/>
    </source>
</evidence>
<evidence type="ECO:0000256" key="3">
    <source>
        <dbReference type="ARBA" id="ARBA00022692"/>
    </source>
</evidence>
<evidence type="ECO:0000256" key="7">
    <source>
        <dbReference type="ARBA" id="ARBA00023136"/>
    </source>
</evidence>
<evidence type="ECO:0000256" key="4">
    <source>
        <dbReference type="ARBA" id="ARBA00022989"/>
    </source>
</evidence>
<keyword evidence="7" id="KW-0472">Membrane</keyword>
<feature type="compositionally biased region" description="Basic and acidic residues" evidence="8">
    <location>
        <begin position="417"/>
        <end position="427"/>
    </location>
</feature>
<feature type="region of interest" description="Disordered" evidence="8">
    <location>
        <begin position="411"/>
        <end position="458"/>
    </location>
</feature>
<feature type="compositionally biased region" description="Polar residues" evidence="8">
    <location>
        <begin position="108"/>
        <end position="122"/>
    </location>
</feature>